<keyword evidence="8" id="KW-1185">Reference proteome</keyword>
<dbReference type="Proteomes" id="UP001597024">
    <property type="component" value="Unassembled WGS sequence"/>
</dbReference>
<keyword evidence="5" id="KW-0482">Metalloprotease</keyword>
<gene>
    <name evidence="7" type="ORF">ACFQ08_33495</name>
</gene>
<dbReference type="EMBL" id="JBHTHX010001856">
    <property type="protein sequence ID" value="MFD0889477.1"/>
    <property type="molecule type" value="Genomic_DNA"/>
</dbReference>
<name>A0ABW3E349_9ACTN</name>
<evidence type="ECO:0000256" key="3">
    <source>
        <dbReference type="ARBA" id="ARBA00022801"/>
    </source>
</evidence>
<reference evidence="8" key="1">
    <citation type="journal article" date="2019" name="Int. J. Syst. Evol. Microbiol.">
        <title>The Global Catalogue of Microorganisms (GCM) 10K type strain sequencing project: providing services to taxonomists for standard genome sequencing and annotation.</title>
        <authorList>
            <consortium name="The Broad Institute Genomics Platform"/>
            <consortium name="The Broad Institute Genome Sequencing Center for Infectious Disease"/>
            <person name="Wu L."/>
            <person name="Ma J."/>
        </authorList>
    </citation>
    <scope>NUCLEOTIDE SEQUENCE [LARGE SCALE GENOMIC DNA]</scope>
    <source>
        <strain evidence="8">CCUG 62974</strain>
    </source>
</reference>
<dbReference type="InterPro" id="IPR011096">
    <property type="entry name" value="FTP_domain"/>
</dbReference>
<evidence type="ECO:0000256" key="1">
    <source>
        <dbReference type="ARBA" id="ARBA00022670"/>
    </source>
</evidence>
<keyword evidence="3" id="KW-0378">Hydrolase</keyword>
<accession>A0ABW3E349</accession>
<evidence type="ECO:0000256" key="2">
    <source>
        <dbReference type="ARBA" id="ARBA00022723"/>
    </source>
</evidence>
<keyword evidence="2" id="KW-0479">Metal-binding</keyword>
<sequence>MNPRTKLGAVVAVAVMGVSGLAGSVGASPVRSLQDEPAAFEIPEPSAETRERAIASADRSIRARAGELHLAPGDALTPPTVTSGPGELRYLLYRRTHHGVPVYGGDVIVATDRTGTVVHTVVTGQQATLNLGAAGVTARVSAAE</sequence>
<organism evidence="7 8">
    <name type="scientific">Streptosporangium algeriense</name>
    <dbReference type="NCBI Taxonomy" id="1682748"/>
    <lineage>
        <taxon>Bacteria</taxon>
        <taxon>Bacillati</taxon>
        <taxon>Actinomycetota</taxon>
        <taxon>Actinomycetes</taxon>
        <taxon>Streptosporangiales</taxon>
        <taxon>Streptosporangiaceae</taxon>
        <taxon>Streptosporangium</taxon>
    </lineage>
</organism>
<keyword evidence="1" id="KW-0645">Protease</keyword>
<feature type="domain" description="FTP" evidence="6">
    <location>
        <begin position="92"/>
        <end position="118"/>
    </location>
</feature>
<evidence type="ECO:0000259" key="6">
    <source>
        <dbReference type="Pfam" id="PF07504"/>
    </source>
</evidence>
<evidence type="ECO:0000313" key="8">
    <source>
        <dbReference type="Proteomes" id="UP001597024"/>
    </source>
</evidence>
<proteinExistence type="predicted"/>
<evidence type="ECO:0000256" key="4">
    <source>
        <dbReference type="ARBA" id="ARBA00022833"/>
    </source>
</evidence>
<dbReference type="Pfam" id="PF07504">
    <property type="entry name" value="FTP"/>
    <property type="match status" value="1"/>
</dbReference>
<protein>
    <submittedName>
        <fullName evidence="7">Peptidase M28</fullName>
    </submittedName>
</protein>
<evidence type="ECO:0000313" key="7">
    <source>
        <dbReference type="EMBL" id="MFD0889477.1"/>
    </source>
</evidence>
<comment type="caution">
    <text evidence="7">The sequence shown here is derived from an EMBL/GenBank/DDBJ whole genome shotgun (WGS) entry which is preliminary data.</text>
</comment>
<evidence type="ECO:0000256" key="5">
    <source>
        <dbReference type="ARBA" id="ARBA00023049"/>
    </source>
</evidence>
<feature type="non-terminal residue" evidence="7">
    <location>
        <position position="144"/>
    </location>
</feature>
<keyword evidence="4" id="KW-0862">Zinc</keyword>